<accession>A0A7V7QKM4</accession>
<proteinExistence type="predicted"/>
<evidence type="ECO:0000313" key="3">
    <source>
        <dbReference type="EMBL" id="KAB1438261.1"/>
    </source>
</evidence>
<keyword evidence="1" id="KW-0812">Transmembrane</keyword>
<name>A0A7V7QKM4_9FIRM</name>
<gene>
    <name evidence="3" type="ORF">F7O84_11970</name>
</gene>
<dbReference type="PROSITE" id="PS51002">
    <property type="entry name" value="CYTB_NTER"/>
    <property type="match status" value="1"/>
</dbReference>
<feature type="transmembrane region" description="Helical" evidence="1">
    <location>
        <begin position="324"/>
        <end position="344"/>
    </location>
</feature>
<dbReference type="GO" id="GO:0009055">
    <property type="term" value="F:electron transfer activity"/>
    <property type="evidence" value="ECO:0007669"/>
    <property type="project" value="InterPro"/>
</dbReference>
<dbReference type="EMBL" id="WAGX01000005">
    <property type="protein sequence ID" value="KAB1438261.1"/>
    <property type="molecule type" value="Genomic_DNA"/>
</dbReference>
<evidence type="ECO:0000313" key="4">
    <source>
        <dbReference type="Proteomes" id="UP000461768"/>
    </source>
</evidence>
<dbReference type="GO" id="GO:0016491">
    <property type="term" value="F:oxidoreductase activity"/>
    <property type="evidence" value="ECO:0007669"/>
    <property type="project" value="InterPro"/>
</dbReference>
<evidence type="ECO:0000256" key="1">
    <source>
        <dbReference type="SAM" id="Phobius"/>
    </source>
</evidence>
<dbReference type="InterPro" id="IPR005797">
    <property type="entry name" value="Cyt_b/b6_N"/>
</dbReference>
<dbReference type="Pfam" id="PF19554">
    <property type="entry name" value="DUF6077"/>
    <property type="match status" value="1"/>
</dbReference>
<feature type="transmembrane region" description="Helical" evidence="1">
    <location>
        <begin position="222"/>
        <end position="239"/>
    </location>
</feature>
<reference evidence="3 4" key="2">
    <citation type="submission" date="2020-02" db="EMBL/GenBank/DDBJ databases">
        <title>Candidatus Galacturonibacter soehngenii shows hetero-acetogenic catabolism of galacturonic acid but lacks a canonical carbon monoxide dehydrogenase/acetyl-CoA synthase complex.</title>
        <authorList>
            <person name="Diender M."/>
            <person name="Stouten G.R."/>
            <person name="Petersen J.F."/>
            <person name="Nielsen P.H."/>
            <person name="Dueholm M.S."/>
            <person name="Pronk J.T."/>
            <person name="Van Loosdrecht M.C.M."/>
        </authorList>
    </citation>
    <scope>NUCLEOTIDE SEQUENCE [LARGE SCALE GENOMIC DNA]</scope>
    <source>
        <strain evidence="3">GalUA</strain>
    </source>
</reference>
<dbReference type="InterPro" id="IPR045723">
    <property type="entry name" value="DUF6077"/>
</dbReference>
<evidence type="ECO:0000259" key="2">
    <source>
        <dbReference type="PROSITE" id="PS51002"/>
    </source>
</evidence>
<dbReference type="Proteomes" id="UP000461768">
    <property type="component" value="Unassembled WGS sequence"/>
</dbReference>
<keyword evidence="1" id="KW-0472">Membrane</keyword>
<keyword evidence="4" id="KW-1185">Reference proteome</keyword>
<dbReference type="AlphaFoldDB" id="A0A7V7QKM4"/>
<keyword evidence="1" id="KW-1133">Transmembrane helix</keyword>
<feature type="domain" description="Cytochrome b/b6 N-terminal region profile" evidence="2">
    <location>
        <begin position="1"/>
        <end position="222"/>
    </location>
</feature>
<feature type="transmembrane region" description="Helical" evidence="1">
    <location>
        <begin position="251"/>
        <end position="271"/>
    </location>
</feature>
<organism evidence="3 4">
    <name type="scientific">Candidatus Galacturonatibacter soehngenii</name>
    <dbReference type="NCBI Taxonomy" id="2307010"/>
    <lineage>
        <taxon>Bacteria</taxon>
        <taxon>Bacillati</taxon>
        <taxon>Bacillota</taxon>
        <taxon>Clostridia</taxon>
        <taxon>Lachnospirales</taxon>
        <taxon>Lachnospiraceae</taxon>
        <taxon>Candidatus Galacturonatibacter</taxon>
    </lineage>
</organism>
<protein>
    <recommendedName>
        <fullName evidence="2">Cytochrome b/b6 N-terminal region profile domain-containing protein</fullName>
    </recommendedName>
</protein>
<feature type="transmembrane region" description="Helical" evidence="1">
    <location>
        <begin position="37"/>
        <end position="62"/>
    </location>
</feature>
<feature type="transmembrane region" description="Helical" evidence="1">
    <location>
        <begin position="108"/>
        <end position="127"/>
    </location>
</feature>
<feature type="transmembrane region" description="Helical" evidence="1">
    <location>
        <begin position="68"/>
        <end position="87"/>
    </location>
</feature>
<dbReference type="RefSeq" id="WP_151145390.1">
    <property type="nucleotide sequence ID" value="NZ_WAGX01000005.1"/>
</dbReference>
<feature type="transmembrane region" description="Helical" evidence="1">
    <location>
        <begin position="190"/>
        <end position="210"/>
    </location>
</feature>
<reference evidence="3 4" key="1">
    <citation type="submission" date="2019-09" db="EMBL/GenBank/DDBJ databases">
        <authorList>
            <person name="Valk L.C."/>
        </authorList>
    </citation>
    <scope>NUCLEOTIDE SEQUENCE [LARGE SCALE GENOMIC DNA]</scope>
    <source>
        <strain evidence="3">GalUA</strain>
    </source>
</reference>
<comment type="caution">
    <text evidence="3">The sequence shown here is derived from an EMBL/GenBank/DDBJ whole genome shotgun (WGS) entry which is preliminary data.</text>
</comment>
<dbReference type="GO" id="GO:0016020">
    <property type="term" value="C:membrane"/>
    <property type="evidence" value="ECO:0007669"/>
    <property type="project" value="InterPro"/>
</dbReference>
<feature type="transmembrane region" description="Helical" evidence="1">
    <location>
        <begin position="6"/>
        <end position="25"/>
    </location>
</feature>
<dbReference type="OrthoDB" id="1827913at2"/>
<sequence length="345" mass="39549">MSLFYNILLIVLWNLIVPILIGYLITKFMKSDDKNNIAINFLIGFIVMLGIFQPITLIAIYLKVSLTFLTMLVKLVWGTLSIVSIVINHKRIFVTMSHVTIVLKKFNIYLFGALLLIMLQGYSYIAYEHIDDDDAFFVATATTAVANDNLYVKSPYSGVTYKNLPDRYILSPFSIYYAVMSKLTLVHATVYAHLFLPLVLLLFVYMVYYLWGKEWFQKSESLGVYLVLISIINIFGNYSEFTTQSFLLFRLWQGKAFLAAGILPFLLYLCYKTRKEMEYLFFIALFFGTLAASHVSSMGIFLAPLLIGCWALVDLIMTKKLTRLFCYMLCCLPSILCGLLYVIIS</sequence>
<feature type="transmembrane region" description="Helical" evidence="1">
    <location>
        <begin position="278"/>
        <end position="295"/>
    </location>
</feature>